<gene>
    <name evidence="4" type="primary">mobC</name>
    <name evidence="4" type="ORF">GCM10018785_37020</name>
</gene>
<name>A0A918ZRP6_9ACTN</name>
<dbReference type="Proteomes" id="UP000608024">
    <property type="component" value="Unassembled WGS sequence"/>
</dbReference>
<evidence type="ECO:0000256" key="2">
    <source>
        <dbReference type="ARBA" id="ARBA00023315"/>
    </source>
</evidence>
<dbReference type="CDD" id="cd04301">
    <property type="entry name" value="NAT_SF"/>
    <property type="match status" value="1"/>
</dbReference>
<evidence type="ECO:0000313" key="5">
    <source>
        <dbReference type="Proteomes" id="UP000608024"/>
    </source>
</evidence>
<dbReference type="RefSeq" id="WP_190137068.1">
    <property type="nucleotide sequence ID" value="NZ_BNBT01000051.1"/>
</dbReference>
<sequence length="218" mass="22984">MGTAEGTADGVRHEGPLVRRGVPEGCEEQVAALYWEAFGRKLAPALNPPDKGRAFIAAHLRHDRGVTALADGRVVGVAGYRLGDRALTGGGVKDVLSAYGPVRGLPRLALLALFERTPAAGELVMDGIAVDAAHRGAGIGGALLREVAAVAAEAGCHRVRLDVIDVNPRARALYERHGFTAVRTEQTPYLRRLMGFGAVTTMHRPVTAADATGVREAR</sequence>
<protein>
    <submittedName>
        <fullName evidence="4">Molybdopterin-guanine dinucleotide biosynthesis protein MobC</fullName>
    </submittedName>
</protein>
<evidence type="ECO:0000313" key="4">
    <source>
        <dbReference type="EMBL" id="GHE64640.1"/>
    </source>
</evidence>
<keyword evidence="5" id="KW-1185">Reference proteome</keyword>
<reference evidence="4" key="2">
    <citation type="submission" date="2020-09" db="EMBL/GenBank/DDBJ databases">
        <authorList>
            <person name="Sun Q."/>
            <person name="Ohkuma M."/>
        </authorList>
    </citation>
    <scope>NUCLEOTIDE SEQUENCE</scope>
    <source>
        <strain evidence="4">JCM 4784</strain>
    </source>
</reference>
<feature type="domain" description="N-acetyltransferase" evidence="3">
    <location>
        <begin position="17"/>
        <end position="207"/>
    </location>
</feature>
<keyword evidence="2" id="KW-0012">Acyltransferase</keyword>
<dbReference type="PROSITE" id="PS51186">
    <property type="entry name" value="GNAT"/>
    <property type="match status" value="1"/>
</dbReference>
<dbReference type="SUPFAM" id="SSF55729">
    <property type="entry name" value="Acyl-CoA N-acyltransferases (Nat)"/>
    <property type="match status" value="1"/>
</dbReference>
<organism evidence="4 5">
    <name type="scientific">Streptomyces longispororuber</name>
    <dbReference type="NCBI Taxonomy" id="68230"/>
    <lineage>
        <taxon>Bacteria</taxon>
        <taxon>Bacillati</taxon>
        <taxon>Actinomycetota</taxon>
        <taxon>Actinomycetes</taxon>
        <taxon>Kitasatosporales</taxon>
        <taxon>Streptomycetaceae</taxon>
        <taxon>Streptomyces</taxon>
    </lineage>
</organism>
<evidence type="ECO:0000259" key="3">
    <source>
        <dbReference type="PROSITE" id="PS51186"/>
    </source>
</evidence>
<reference evidence="4" key="1">
    <citation type="journal article" date="2014" name="Int. J. Syst. Evol. Microbiol.">
        <title>Complete genome sequence of Corynebacterium casei LMG S-19264T (=DSM 44701T), isolated from a smear-ripened cheese.</title>
        <authorList>
            <consortium name="US DOE Joint Genome Institute (JGI-PGF)"/>
            <person name="Walter F."/>
            <person name="Albersmeier A."/>
            <person name="Kalinowski J."/>
            <person name="Ruckert C."/>
        </authorList>
    </citation>
    <scope>NUCLEOTIDE SEQUENCE</scope>
    <source>
        <strain evidence="4">JCM 4784</strain>
    </source>
</reference>
<comment type="caution">
    <text evidence="4">The sequence shown here is derived from an EMBL/GenBank/DDBJ whole genome shotgun (WGS) entry which is preliminary data.</text>
</comment>
<dbReference type="AlphaFoldDB" id="A0A918ZRP6"/>
<dbReference type="GO" id="GO:0016747">
    <property type="term" value="F:acyltransferase activity, transferring groups other than amino-acyl groups"/>
    <property type="evidence" value="ECO:0007669"/>
    <property type="project" value="InterPro"/>
</dbReference>
<keyword evidence="1" id="KW-0808">Transferase</keyword>
<accession>A0A918ZRP6</accession>
<dbReference type="Pfam" id="PF00583">
    <property type="entry name" value="Acetyltransf_1"/>
    <property type="match status" value="1"/>
</dbReference>
<dbReference type="PANTHER" id="PTHR43072">
    <property type="entry name" value="N-ACETYLTRANSFERASE"/>
    <property type="match status" value="1"/>
</dbReference>
<proteinExistence type="predicted"/>
<evidence type="ECO:0000256" key="1">
    <source>
        <dbReference type="ARBA" id="ARBA00022679"/>
    </source>
</evidence>
<dbReference type="InterPro" id="IPR000182">
    <property type="entry name" value="GNAT_dom"/>
</dbReference>
<dbReference type="Gene3D" id="3.40.630.30">
    <property type="match status" value="1"/>
</dbReference>
<dbReference type="InterPro" id="IPR016181">
    <property type="entry name" value="Acyl_CoA_acyltransferase"/>
</dbReference>
<dbReference type="PANTHER" id="PTHR43072:SF23">
    <property type="entry name" value="UPF0039 PROTEIN C11D3.02C"/>
    <property type="match status" value="1"/>
</dbReference>
<dbReference type="EMBL" id="BNBT01000051">
    <property type="protein sequence ID" value="GHE64640.1"/>
    <property type="molecule type" value="Genomic_DNA"/>
</dbReference>